<dbReference type="PIRSF" id="PIRSF000706">
    <property type="entry name" value="Kanamycin_kin"/>
    <property type="match status" value="1"/>
</dbReference>
<keyword evidence="4 7" id="KW-0418">Kinase</keyword>
<keyword evidence="5 7" id="KW-0067">ATP-binding</keyword>
<dbReference type="GO" id="GO:0005524">
    <property type="term" value="F:ATP binding"/>
    <property type="evidence" value="ECO:0007669"/>
    <property type="project" value="UniProtKB-KW"/>
</dbReference>
<dbReference type="SUPFAM" id="SSF56112">
    <property type="entry name" value="Protein kinase-like (PK-like)"/>
    <property type="match status" value="1"/>
</dbReference>
<evidence type="ECO:0000256" key="7">
    <source>
        <dbReference type="PIRNR" id="PIRNR000706"/>
    </source>
</evidence>
<dbReference type="Gene3D" id="3.30.200.20">
    <property type="entry name" value="Phosphorylase Kinase, domain 1"/>
    <property type="match status" value="1"/>
</dbReference>
<name>A0AAU8K3Z9_9ACTN</name>
<evidence type="ECO:0000256" key="2">
    <source>
        <dbReference type="ARBA" id="ARBA00022679"/>
    </source>
</evidence>
<keyword evidence="3 7" id="KW-0547">Nucleotide-binding</keyword>
<accession>A0AAU8K3Z9</accession>
<dbReference type="KEGG" id="kcm:ABWK59_33105"/>
<feature type="domain" description="Aminoglycoside phosphotransferase" evidence="10">
    <location>
        <begin position="32"/>
        <end position="259"/>
    </location>
</feature>
<reference evidence="11" key="1">
    <citation type="submission" date="2024-06" db="EMBL/GenBank/DDBJ databases">
        <title>The genome sequences of Kitasatospora sp. strain HUAS MG31.</title>
        <authorList>
            <person name="Mo P."/>
        </authorList>
    </citation>
    <scope>NUCLEOTIDE SEQUENCE</scope>
    <source>
        <strain evidence="11">HUAS MG31</strain>
    </source>
</reference>
<dbReference type="EMBL" id="CP159872">
    <property type="protein sequence ID" value="XCM83420.1"/>
    <property type="molecule type" value="Genomic_DNA"/>
</dbReference>
<evidence type="ECO:0000313" key="11">
    <source>
        <dbReference type="EMBL" id="XCM83420.1"/>
    </source>
</evidence>
<keyword evidence="2 7" id="KW-0808">Transferase</keyword>
<sequence>MNLAQEPRDPVPVPPFVTEFAAGRPVRAVWRNGFGGLTFQVGETDGRQFVKWTPAGNGVDLTAEVVRLRWAARHTAVPIVLERGADRAGSWFVTDGLPGRSAVDEHWRRDPATAVRAVGAGLRALHDRLPVEDCPFDWSAAGRLAAVRSRAAAGRIDPAGWNEDFRHLASVEEALALLADTPPVDRLVVCHGDACAPNTLIGEDGRFSAHVDLGALGLADRWADLAIATWSTRWNYGPGWEEPLLAAYGIAPDPERIAYYRLLWELSD</sequence>
<evidence type="ECO:0000259" key="10">
    <source>
        <dbReference type="Pfam" id="PF01636"/>
    </source>
</evidence>
<evidence type="ECO:0000256" key="8">
    <source>
        <dbReference type="PIRSR" id="PIRSR000706-1"/>
    </source>
</evidence>
<evidence type="ECO:0000256" key="6">
    <source>
        <dbReference type="ARBA" id="ARBA00023251"/>
    </source>
</evidence>
<dbReference type="InterPro" id="IPR011009">
    <property type="entry name" value="Kinase-like_dom_sf"/>
</dbReference>
<dbReference type="PANTHER" id="PTHR21310:SF41">
    <property type="entry name" value="3'-PHOSPHOTRANSFERASE, PUTATIVE-RELATED"/>
    <property type="match status" value="1"/>
</dbReference>
<feature type="binding site" evidence="9">
    <location>
        <position position="198"/>
    </location>
    <ligand>
        <name>Mg(2+)</name>
        <dbReference type="ChEBI" id="CHEBI:18420"/>
    </ligand>
</feature>
<organism evidence="11">
    <name type="scientific">Kitasatospora camelliae</name>
    <dbReference type="NCBI Taxonomy" id="3156397"/>
    <lineage>
        <taxon>Bacteria</taxon>
        <taxon>Bacillati</taxon>
        <taxon>Actinomycetota</taxon>
        <taxon>Actinomycetes</taxon>
        <taxon>Kitasatosporales</taxon>
        <taxon>Streptomycetaceae</taxon>
        <taxon>Kitasatospora</taxon>
    </lineage>
</organism>
<dbReference type="AlphaFoldDB" id="A0AAU8K3Z9"/>
<dbReference type="InterPro" id="IPR002575">
    <property type="entry name" value="Aminoglycoside_PTrfase"/>
</dbReference>
<proteinExistence type="inferred from homology"/>
<dbReference type="GO" id="GO:0046872">
    <property type="term" value="F:metal ion binding"/>
    <property type="evidence" value="ECO:0007669"/>
    <property type="project" value="UniProtKB-KW"/>
</dbReference>
<dbReference type="GO" id="GO:0046677">
    <property type="term" value="P:response to antibiotic"/>
    <property type="evidence" value="ECO:0007669"/>
    <property type="project" value="UniProtKB-KW"/>
</dbReference>
<dbReference type="InterPro" id="IPR024165">
    <property type="entry name" value="Kan/Strep_kinase"/>
</dbReference>
<evidence type="ECO:0000256" key="3">
    <source>
        <dbReference type="ARBA" id="ARBA00022741"/>
    </source>
</evidence>
<evidence type="ECO:0000256" key="5">
    <source>
        <dbReference type="ARBA" id="ARBA00022840"/>
    </source>
</evidence>
<dbReference type="GO" id="GO:0016773">
    <property type="term" value="F:phosphotransferase activity, alcohol group as acceptor"/>
    <property type="evidence" value="ECO:0007669"/>
    <property type="project" value="InterPro"/>
</dbReference>
<keyword evidence="9" id="KW-0460">Magnesium</keyword>
<dbReference type="Gene3D" id="3.90.1200.10">
    <property type="match status" value="1"/>
</dbReference>
<protein>
    <submittedName>
        <fullName evidence="11">Aminoglycoside 3'-phosphotransferase</fullName>
    </submittedName>
</protein>
<keyword evidence="6 7" id="KW-0046">Antibiotic resistance</keyword>
<dbReference type="CDD" id="cd05150">
    <property type="entry name" value="APH"/>
    <property type="match status" value="1"/>
</dbReference>
<evidence type="ECO:0000256" key="1">
    <source>
        <dbReference type="ARBA" id="ARBA00006219"/>
    </source>
</evidence>
<dbReference type="Pfam" id="PF01636">
    <property type="entry name" value="APH"/>
    <property type="match status" value="1"/>
</dbReference>
<dbReference type="PANTHER" id="PTHR21310">
    <property type="entry name" value="AMINOGLYCOSIDE PHOSPHOTRANSFERASE-RELATED-RELATED"/>
    <property type="match status" value="1"/>
</dbReference>
<dbReference type="InterPro" id="IPR051678">
    <property type="entry name" value="AGP_Transferase"/>
</dbReference>
<evidence type="ECO:0000256" key="9">
    <source>
        <dbReference type="PIRSR" id="PIRSR000706-2"/>
    </source>
</evidence>
<dbReference type="GO" id="GO:0016301">
    <property type="term" value="F:kinase activity"/>
    <property type="evidence" value="ECO:0007669"/>
    <property type="project" value="UniProtKB-KW"/>
</dbReference>
<keyword evidence="9" id="KW-0479">Metal-binding</keyword>
<gene>
    <name evidence="11" type="ORF">ABWK59_33105</name>
</gene>
<dbReference type="RefSeq" id="WP_354644356.1">
    <property type="nucleotide sequence ID" value="NZ_CP159872.1"/>
</dbReference>
<feature type="active site" description="Proton acceptor" evidence="8">
    <location>
        <position position="193"/>
    </location>
</feature>
<comment type="similarity">
    <text evidence="1 7">Belongs to the aminoglycoside phosphotransferase family.</text>
</comment>
<evidence type="ECO:0000256" key="4">
    <source>
        <dbReference type="ARBA" id="ARBA00022777"/>
    </source>
</evidence>
<feature type="binding site" evidence="9">
    <location>
        <position position="212"/>
    </location>
    <ligand>
        <name>Mg(2+)</name>
        <dbReference type="ChEBI" id="CHEBI:18420"/>
    </ligand>
</feature>